<feature type="compositionally biased region" description="Basic and acidic residues" evidence="1">
    <location>
        <begin position="23"/>
        <end position="37"/>
    </location>
</feature>
<accession>A0A540NH52</accession>
<feature type="compositionally biased region" description="Low complexity" evidence="1">
    <location>
        <begin position="1"/>
        <end position="16"/>
    </location>
</feature>
<organism evidence="2 3">
    <name type="scientific">Malus baccata</name>
    <name type="common">Siberian crab apple</name>
    <name type="synonym">Pyrus baccata</name>
    <dbReference type="NCBI Taxonomy" id="106549"/>
    <lineage>
        <taxon>Eukaryota</taxon>
        <taxon>Viridiplantae</taxon>
        <taxon>Streptophyta</taxon>
        <taxon>Embryophyta</taxon>
        <taxon>Tracheophyta</taxon>
        <taxon>Spermatophyta</taxon>
        <taxon>Magnoliopsida</taxon>
        <taxon>eudicotyledons</taxon>
        <taxon>Gunneridae</taxon>
        <taxon>Pentapetalae</taxon>
        <taxon>rosids</taxon>
        <taxon>fabids</taxon>
        <taxon>Rosales</taxon>
        <taxon>Rosaceae</taxon>
        <taxon>Amygdaloideae</taxon>
        <taxon>Maleae</taxon>
        <taxon>Malus</taxon>
    </lineage>
</organism>
<evidence type="ECO:0000313" key="2">
    <source>
        <dbReference type="EMBL" id="TQE10371.1"/>
    </source>
</evidence>
<sequence length="90" mass="10087">MAPRSTRNTTRSGNSSDAYEVPSRLDESQHKGKHQENLDEYDMLDIIAAIHALGEVKKEINAFVKELKSSILKLSEKANDKDCTPREKAS</sequence>
<evidence type="ECO:0000313" key="3">
    <source>
        <dbReference type="Proteomes" id="UP000315295"/>
    </source>
</evidence>
<reference evidence="2 3" key="1">
    <citation type="journal article" date="2019" name="G3 (Bethesda)">
        <title>Sequencing of a Wild Apple (Malus baccata) Genome Unravels the Differences Between Cultivated and Wild Apple Species Regarding Disease Resistance and Cold Tolerance.</title>
        <authorList>
            <person name="Chen X."/>
        </authorList>
    </citation>
    <scope>NUCLEOTIDE SEQUENCE [LARGE SCALE GENOMIC DNA]</scope>
    <source>
        <strain evidence="3">cv. Shandingzi</strain>
        <tissue evidence="2">Leaves</tissue>
    </source>
</reference>
<keyword evidence="3" id="KW-1185">Reference proteome</keyword>
<comment type="caution">
    <text evidence="2">The sequence shown here is derived from an EMBL/GenBank/DDBJ whole genome shotgun (WGS) entry which is preliminary data.</text>
</comment>
<dbReference type="AlphaFoldDB" id="A0A540NH52"/>
<dbReference type="EMBL" id="VIEB01000042">
    <property type="protein sequence ID" value="TQE10371.1"/>
    <property type="molecule type" value="Genomic_DNA"/>
</dbReference>
<evidence type="ECO:0000256" key="1">
    <source>
        <dbReference type="SAM" id="MobiDB-lite"/>
    </source>
</evidence>
<name>A0A540NH52_MALBA</name>
<proteinExistence type="predicted"/>
<gene>
    <name evidence="2" type="ORF">C1H46_003968</name>
</gene>
<feature type="region of interest" description="Disordered" evidence="1">
    <location>
        <begin position="1"/>
        <end position="37"/>
    </location>
</feature>
<dbReference type="Proteomes" id="UP000315295">
    <property type="component" value="Unassembled WGS sequence"/>
</dbReference>
<protein>
    <submittedName>
        <fullName evidence="2">Uncharacterized protein</fullName>
    </submittedName>
</protein>